<dbReference type="EMBL" id="UYYB01101265">
    <property type="protein sequence ID" value="VDM78197.1"/>
    <property type="molecule type" value="Genomic_DNA"/>
</dbReference>
<keyword evidence="2" id="KW-1185">Reference proteome</keyword>
<dbReference type="SUPFAM" id="SSF48403">
    <property type="entry name" value="Ankyrin repeat"/>
    <property type="match status" value="1"/>
</dbReference>
<evidence type="ECO:0000313" key="1">
    <source>
        <dbReference type="EMBL" id="VDM78197.1"/>
    </source>
</evidence>
<feature type="non-terminal residue" evidence="1">
    <location>
        <position position="216"/>
    </location>
</feature>
<name>A0A3P7JPM2_STRVU</name>
<dbReference type="SUPFAM" id="SSF52075">
    <property type="entry name" value="Outer arm dynein light chain 1"/>
    <property type="match status" value="1"/>
</dbReference>
<dbReference type="Gene3D" id="1.25.40.20">
    <property type="entry name" value="Ankyrin repeat-containing domain"/>
    <property type="match status" value="1"/>
</dbReference>
<dbReference type="AlphaFoldDB" id="A0A3P7JPM2"/>
<reference evidence="1 2" key="1">
    <citation type="submission" date="2018-11" db="EMBL/GenBank/DDBJ databases">
        <authorList>
            <consortium name="Pathogen Informatics"/>
        </authorList>
    </citation>
    <scope>NUCLEOTIDE SEQUENCE [LARGE SCALE GENOMIC DNA]</scope>
</reference>
<organism evidence="1 2">
    <name type="scientific">Strongylus vulgaris</name>
    <name type="common">Blood worm</name>
    <dbReference type="NCBI Taxonomy" id="40348"/>
    <lineage>
        <taxon>Eukaryota</taxon>
        <taxon>Metazoa</taxon>
        <taxon>Ecdysozoa</taxon>
        <taxon>Nematoda</taxon>
        <taxon>Chromadorea</taxon>
        <taxon>Rhabditida</taxon>
        <taxon>Rhabditina</taxon>
        <taxon>Rhabditomorpha</taxon>
        <taxon>Strongyloidea</taxon>
        <taxon>Strongylidae</taxon>
        <taxon>Strongylus</taxon>
    </lineage>
</organism>
<sequence>MVAAYNQSLPILTLLLDAGADVNLPLGVLDSETCEEARCVGSGALVEATRSDAVHIVHYLYDRGALDTDNRALRLAAKNNNLKLVRVFLTRLVFPDPEYKVNKKNVDVGQIQVGQNLLPSSLCPSRAASLNWGSASLEAVQSDWFVAAALQVNPRLRTTRLSLAAITRVDLSCNQLTTFPSILFQMPSLRSLNLAENLIAAIDMPGFYVTSTSLEI</sequence>
<proteinExistence type="predicted"/>
<dbReference type="Gene3D" id="3.80.10.10">
    <property type="entry name" value="Ribonuclease Inhibitor"/>
    <property type="match status" value="1"/>
</dbReference>
<protein>
    <submittedName>
        <fullName evidence="1">Uncharacterized protein</fullName>
    </submittedName>
</protein>
<evidence type="ECO:0000313" key="2">
    <source>
        <dbReference type="Proteomes" id="UP000270094"/>
    </source>
</evidence>
<dbReference type="InterPro" id="IPR032675">
    <property type="entry name" value="LRR_dom_sf"/>
</dbReference>
<gene>
    <name evidence="1" type="ORF">SVUK_LOCUS13195</name>
</gene>
<dbReference type="OrthoDB" id="194358at2759"/>
<accession>A0A3P7JPM2</accession>
<dbReference type="InterPro" id="IPR036770">
    <property type="entry name" value="Ankyrin_rpt-contain_sf"/>
</dbReference>
<dbReference type="Proteomes" id="UP000270094">
    <property type="component" value="Unassembled WGS sequence"/>
</dbReference>